<keyword evidence="2" id="KW-1185">Reference proteome</keyword>
<name>A0A3G2R632_9FIRM</name>
<dbReference type="AlphaFoldDB" id="A0A3G2R632"/>
<reference evidence="1 2" key="1">
    <citation type="submission" date="2018-10" db="EMBL/GenBank/DDBJ databases">
        <authorList>
            <person name="Zhang X."/>
        </authorList>
    </citation>
    <scope>NUCLEOTIDE SEQUENCE [LARGE SCALE GENOMIC DNA]</scope>
    <source>
        <strain evidence="1 2">SK-G1</strain>
    </source>
</reference>
<proteinExistence type="predicted"/>
<gene>
    <name evidence="1" type="ORF">D2962_09740</name>
</gene>
<organism evidence="1 2">
    <name type="scientific">Biomaibacter acetigenes</name>
    <dbReference type="NCBI Taxonomy" id="2316383"/>
    <lineage>
        <taxon>Bacteria</taxon>
        <taxon>Bacillati</taxon>
        <taxon>Bacillota</taxon>
        <taxon>Clostridia</taxon>
        <taxon>Thermosediminibacterales</taxon>
        <taxon>Tepidanaerobacteraceae</taxon>
        <taxon>Biomaibacter</taxon>
    </lineage>
</organism>
<dbReference type="KEGG" id="bacg:D2962_09740"/>
<dbReference type="RefSeq" id="WP_120767372.1">
    <property type="nucleotide sequence ID" value="NZ_CP033169.1"/>
</dbReference>
<evidence type="ECO:0000313" key="1">
    <source>
        <dbReference type="EMBL" id="AYO30861.1"/>
    </source>
</evidence>
<protein>
    <submittedName>
        <fullName evidence="1">Uncharacterized protein</fullName>
    </submittedName>
</protein>
<sequence>MNRHSLAKTSKEPTPVEIAEKKRQELTEQALEAAPQVLQAVIKLACEGDLEAAELVFKVAGLDLSGSSSKSVQNAIQINITQKEQEMLEADFQQGRIGNYSRQYDDE</sequence>
<dbReference type="EMBL" id="CP033169">
    <property type="protein sequence ID" value="AYO30861.1"/>
    <property type="molecule type" value="Genomic_DNA"/>
</dbReference>
<accession>A0A3G2R632</accession>
<evidence type="ECO:0000313" key="2">
    <source>
        <dbReference type="Proteomes" id="UP000280960"/>
    </source>
</evidence>
<dbReference type="Proteomes" id="UP000280960">
    <property type="component" value="Chromosome"/>
</dbReference>